<sequence length="73" mass="8817">MPKNGSIYPVNLLNAIYLLNKHHRTLFKKFLQSPFFHQQPQLIEFTEIIFQFLPNFSIKKKTLIWYYSTKKGK</sequence>
<reference evidence="1 2" key="1">
    <citation type="submission" date="2017-10" db="EMBL/GenBank/DDBJ databases">
        <title>The draft genome sequence of Lewinella nigricans NBRC 102662.</title>
        <authorList>
            <person name="Wang K."/>
        </authorList>
    </citation>
    <scope>NUCLEOTIDE SEQUENCE [LARGE SCALE GENOMIC DNA]</scope>
    <source>
        <strain evidence="1 2">NBRC 102662</strain>
    </source>
</reference>
<keyword evidence="2" id="KW-1185">Reference proteome</keyword>
<dbReference type="AlphaFoldDB" id="A0A2D0N6G8"/>
<name>A0A2D0N6G8_FLAN2</name>
<organism evidence="1 2">
    <name type="scientific">Flavilitoribacter nigricans (strain ATCC 23147 / DSM 23189 / NBRC 102662 / NCIMB 1420 / SS-2)</name>
    <name type="common">Lewinella nigricans</name>
    <dbReference type="NCBI Taxonomy" id="1122177"/>
    <lineage>
        <taxon>Bacteria</taxon>
        <taxon>Pseudomonadati</taxon>
        <taxon>Bacteroidota</taxon>
        <taxon>Saprospiria</taxon>
        <taxon>Saprospirales</taxon>
        <taxon>Lewinellaceae</taxon>
        <taxon>Flavilitoribacter</taxon>
    </lineage>
</organism>
<accession>A0A2D0N6G8</accession>
<protein>
    <submittedName>
        <fullName evidence="1">Uncharacterized protein</fullName>
    </submittedName>
</protein>
<evidence type="ECO:0000313" key="2">
    <source>
        <dbReference type="Proteomes" id="UP000223913"/>
    </source>
</evidence>
<dbReference type="EMBL" id="PDUD01000027">
    <property type="protein sequence ID" value="PHN04085.1"/>
    <property type="molecule type" value="Genomic_DNA"/>
</dbReference>
<evidence type="ECO:0000313" key="1">
    <source>
        <dbReference type="EMBL" id="PHN04085.1"/>
    </source>
</evidence>
<dbReference type="Proteomes" id="UP000223913">
    <property type="component" value="Unassembled WGS sequence"/>
</dbReference>
<gene>
    <name evidence="1" type="ORF">CRP01_23085</name>
</gene>
<proteinExistence type="predicted"/>
<comment type="caution">
    <text evidence="1">The sequence shown here is derived from an EMBL/GenBank/DDBJ whole genome shotgun (WGS) entry which is preliminary data.</text>
</comment>